<dbReference type="AlphaFoldDB" id="V5GPA8"/>
<evidence type="ECO:0000313" key="2">
    <source>
        <dbReference type="EMBL" id="JAB72240.1"/>
    </source>
</evidence>
<feature type="signal peptide" evidence="1">
    <location>
        <begin position="1"/>
        <end position="23"/>
    </location>
</feature>
<evidence type="ECO:0000256" key="1">
    <source>
        <dbReference type="SAM" id="SignalP"/>
    </source>
</evidence>
<protein>
    <recommendedName>
        <fullName evidence="3">Secreted protein</fullName>
    </recommendedName>
</protein>
<proteinExistence type="evidence at transcript level"/>
<keyword evidence="1" id="KW-0732">Signal</keyword>
<organism evidence="2">
    <name type="scientific">Ixodes ricinus</name>
    <name type="common">Common tick</name>
    <name type="synonym">Acarus ricinus</name>
    <dbReference type="NCBI Taxonomy" id="34613"/>
    <lineage>
        <taxon>Eukaryota</taxon>
        <taxon>Metazoa</taxon>
        <taxon>Ecdysozoa</taxon>
        <taxon>Arthropoda</taxon>
        <taxon>Chelicerata</taxon>
        <taxon>Arachnida</taxon>
        <taxon>Acari</taxon>
        <taxon>Parasitiformes</taxon>
        <taxon>Ixodida</taxon>
        <taxon>Ixodoidea</taxon>
        <taxon>Ixodidae</taxon>
        <taxon>Ixodinae</taxon>
        <taxon>Ixodes</taxon>
    </lineage>
</organism>
<dbReference type="EMBL" id="GANP01012228">
    <property type="protein sequence ID" value="JAB72240.1"/>
    <property type="molecule type" value="mRNA"/>
</dbReference>
<accession>V5GPA8</accession>
<feature type="chain" id="PRO_5004734308" description="Secreted protein" evidence="1">
    <location>
        <begin position="24"/>
        <end position="116"/>
    </location>
</feature>
<evidence type="ECO:0008006" key="3">
    <source>
        <dbReference type="Google" id="ProtNLM"/>
    </source>
</evidence>
<name>V5GPA8_IXORI</name>
<reference evidence="2" key="1">
    <citation type="journal article" date="2015" name="Sci. Rep.">
        <title>Tissue- and time-dependent transcription in Ixodes ricinus salivary glands and midguts when blood feeding on the vertebrate host.</title>
        <authorList>
            <person name="Kotsyfakis M."/>
            <person name="Schwarz A."/>
            <person name="Erhart J."/>
            <person name="Ribeiro J.M."/>
        </authorList>
    </citation>
    <scope>NUCLEOTIDE SEQUENCE</scope>
    <source>
        <tissue evidence="2">Salivary gland and midgut</tissue>
    </source>
</reference>
<sequence>MLPISKTQLVVFTPMVLILPALQSGGLLSGSEIHDDCDDILTDCGDMKCRLAGSGDFRDYDPRFCTLLCTGPATPKLPNGVCIPGNGLNCTSGAREFLAQLVPRVAVCSKRSFVKK</sequence>